<evidence type="ECO:0000313" key="2">
    <source>
        <dbReference type="Proteomes" id="UP000298860"/>
    </source>
</evidence>
<protein>
    <submittedName>
        <fullName evidence="1">Uncharacterized protein</fullName>
    </submittedName>
</protein>
<evidence type="ECO:0000313" key="1">
    <source>
        <dbReference type="EMBL" id="GDY32923.1"/>
    </source>
</evidence>
<sequence length="171" mass="18585">MPTQRRTGLIIPVPAADRLLDAVRERHRGAVRDVPAHVSVLYPFLPAEELDDSVAASLREVFAAHRPTEVEFATCHRRPGFVGLLPEPPDVLDALAAATRRRWPSMLPYGGAFGEDPGAHLTVAMGTGEATSAEIEAEVGGWLPLRARLETAWLVVYDGAWMVHSIFPFGG</sequence>
<keyword evidence="2" id="KW-1185">Reference proteome</keyword>
<name>A0A4D4JGB6_9PSEU</name>
<dbReference type="OrthoDB" id="2082235at2"/>
<dbReference type="EMBL" id="BJFL01000031">
    <property type="protein sequence ID" value="GDY32923.1"/>
    <property type="molecule type" value="Genomic_DNA"/>
</dbReference>
<dbReference type="InterPro" id="IPR009097">
    <property type="entry name" value="Cyclic_Pdiesterase"/>
</dbReference>
<comment type="caution">
    <text evidence="1">The sequence shown here is derived from an EMBL/GenBank/DDBJ whole genome shotgun (WGS) entry which is preliminary data.</text>
</comment>
<dbReference type="Pfam" id="PF13563">
    <property type="entry name" value="2_5_RNA_ligase2"/>
    <property type="match status" value="1"/>
</dbReference>
<accession>A0A4D4JGB6</accession>
<proteinExistence type="predicted"/>
<dbReference type="Gene3D" id="3.90.1140.10">
    <property type="entry name" value="Cyclic phosphodiesterase"/>
    <property type="match status" value="1"/>
</dbReference>
<organism evidence="1 2">
    <name type="scientific">Gandjariella thermophila</name>
    <dbReference type="NCBI Taxonomy" id="1931992"/>
    <lineage>
        <taxon>Bacteria</taxon>
        <taxon>Bacillati</taxon>
        <taxon>Actinomycetota</taxon>
        <taxon>Actinomycetes</taxon>
        <taxon>Pseudonocardiales</taxon>
        <taxon>Pseudonocardiaceae</taxon>
        <taxon>Gandjariella</taxon>
    </lineage>
</organism>
<dbReference type="RefSeq" id="WP_137815914.1">
    <property type="nucleotide sequence ID" value="NZ_BJFL01000031.1"/>
</dbReference>
<dbReference type="AlphaFoldDB" id="A0A4D4JGB6"/>
<gene>
    <name evidence="1" type="ORF">GTS_45560</name>
</gene>
<dbReference type="SUPFAM" id="SSF55144">
    <property type="entry name" value="LigT-like"/>
    <property type="match status" value="1"/>
</dbReference>
<dbReference type="Proteomes" id="UP000298860">
    <property type="component" value="Unassembled WGS sequence"/>
</dbReference>
<reference evidence="2" key="1">
    <citation type="submission" date="2019-04" db="EMBL/GenBank/DDBJ databases">
        <title>Draft genome sequence of Pseudonocardiaceae bacterium SL3-2-4.</title>
        <authorList>
            <person name="Ningsih F."/>
            <person name="Yokota A."/>
            <person name="Sakai Y."/>
            <person name="Nanatani K."/>
            <person name="Yabe S."/>
            <person name="Oetari A."/>
            <person name="Sjamsuridzal W."/>
        </authorList>
    </citation>
    <scope>NUCLEOTIDE SEQUENCE [LARGE SCALE GENOMIC DNA]</scope>
    <source>
        <strain evidence="2">SL3-2-4</strain>
    </source>
</reference>